<dbReference type="SUPFAM" id="SSF81345">
    <property type="entry name" value="ABC transporter involved in vitamin B12 uptake, BtuC"/>
    <property type="match status" value="2"/>
</dbReference>
<keyword evidence="4" id="KW-1003">Cell membrane</keyword>
<dbReference type="EMBL" id="JACVEW010000011">
    <property type="protein sequence ID" value="MBP0048758.1"/>
    <property type="molecule type" value="Genomic_DNA"/>
</dbReference>
<evidence type="ECO:0000256" key="3">
    <source>
        <dbReference type="ARBA" id="ARBA00022448"/>
    </source>
</evidence>
<feature type="transmembrane region" description="Helical" evidence="8">
    <location>
        <begin position="557"/>
        <end position="584"/>
    </location>
</feature>
<keyword evidence="3" id="KW-0813">Transport</keyword>
<dbReference type="Pfam" id="PF01032">
    <property type="entry name" value="FecCD"/>
    <property type="match status" value="2"/>
</dbReference>
<reference evidence="9 10" key="1">
    <citation type="submission" date="2020-09" db="EMBL/GenBank/DDBJ databases">
        <authorList>
            <person name="Tanuku N.R.S."/>
        </authorList>
    </citation>
    <scope>NUCLEOTIDE SEQUENCE [LARGE SCALE GENOMIC DNA]</scope>
    <source>
        <strain evidence="9 10">AK62</strain>
    </source>
</reference>
<dbReference type="PANTHER" id="PTHR30472">
    <property type="entry name" value="FERRIC ENTEROBACTIN TRANSPORT SYSTEM PERMEASE PROTEIN"/>
    <property type="match status" value="1"/>
</dbReference>
<gene>
    <name evidence="9" type="primary">fhuB</name>
    <name evidence="9" type="ORF">H9C73_08405</name>
</gene>
<dbReference type="NCBIfam" id="NF007866">
    <property type="entry name" value="PRK10577.1-2"/>
    <property type="match status" value="1"/>
</dbReference>
<keyword evidence="6 8" id="KW-1133">Transmembrane helix</keyword>
<feature type="transmembrane region" description="Helical" evidence="8">
    <location>
        <begin position="470"/>
        <end position="489"/>
    </location>
</feature>
<keyword evidence="10" id="KW-1185">Reference proteome</keyword>
<feature type="transmembrane region" description="Helical" evidence="8">
    <location>
        <begin position="45"/>
        <end position="68"/>
    </location>
</feature>
<comment type="similarity">
    <text evidence="2">Belongs to the binding-protein-dependent transport system permease family. FecCD subfamily.</text>
</comment>
<accession>A0ABS3ZAN0</accession>
<feature type="transmembrane region" description="Helical" evidence="8">
    <location>
        <begin position="414"/>
        <end position="433"/>
    </location>
</feature>
<feature type="transmembrane region" description="Helical" evidence="8">
    <location>
        <begin position="338"/>
        <end position="361"/>
    </location>
</feature>
<proteinExistence type="inferred from homology"/>
<dbReference type="CDD" id="cd06550">
    <property type="entry name" value="TM_ABC_iron-siderophores_like"/>
    <property type="match status" value="2"/>
</dbReference>
<feature type="transmembrane region" description="Helical" evidence="8">
    <location>
        <begin position="439"/>
        <end position="458"/>
    </location>
</feature>
<dbReference type="RefSeq" id="WP_236014178.1">
    <property type="nucleotide sequence ID" value="NZ_JACVEW010000011.1"/>
</dbReference>
<feature type="transmembrane region" description="Helical" evidence="8">
    <location>
        <begin position="626"/>
        <end position="646"/>
    </location>
</feature>
<evidence type="ECO:0000256" key="5">
    <source>
        <dbReference type="ARBA" id="ARBA00022692"/>
    </source>
</evidence>
<evidence type="ECO:0000256" key="2">
    <source>
        <dbReference type="ARBA" id="ARBA00007935"/>
    </source>
</evidence>
<feature type="transmembrane region" description="Helical" evidence="8">
    <location>
        <begin position="80"/>
        <end position="102"/>
    </location>
</feature>
<dbReference type="Gene3D" id="1.10.3470.10">
    <property type="entry name" value="ABC transporter involved in vitamin B12 uptake, BtuC"/>
    <property type="match status" value="2"/>
</dbReference>
<protein>
    <submittedName>
        <fullName evidence="9">Fe(3+)-hydroxamate ABC transporter permease FhuB</fullName>
    </submittedName>
</protein>
<feature type="transmembrane region" description="Helical" evidence="8">
    <location>
        <begin position="275"/>
        <end position="293"/>
    </location>
</feature>
<name>A0ABS3ZAN0_9GAMM</name>
<organism evidence="9 10">
    <name type="scientific">Marinobacterium alkalitolerans</name>
    <dbReference type="NCBI Taxonomy" id="1542925"/>
    <lineage>
        <taxon>Bacteria</taxon>
        <taxon>Pseudomonadati</taxon>
        <taxon>Pseudomonadota</taxon>
        <taxon>Gammaproteobacteria</taxon>
        <taxon>Oceanospirillales</taxon>
        <taxon>Oceanospirillaceae</taxon>
        <taxon>Marinobacterium</taxon>
    </lineage>
</organism>
<dbReference type="InterPro" id="IPR037294">
    <property type="entry name" value="ABC_BtuC-like"/>
</dbReference>
<evidence type="ECO:0000256" key="6">
    <source>
        <dbReference type="ARBA" id="ARBA00022989"/>
    </source>
</evidence>
<dbReference type="Proteomes" id="UP000810171">
    <property type="component" value="Unassembled WGS sequence"/>
</dbReference>
<comment type="caution">
    <text evidence="9">The sequence shown here is derived from an EMBL/GenBank/DDBJ whole genome shotgun (WGS) entry which is preliminary data.</text>
</comment>
<comment type="subcellular location">
    <subcellularLocation>
        <location evidence="1">Cell membrane</location>
        <topology evidence="1">Multi-pass membrane protein</topology>
    </subcellularLocation>
</comment>
<feature type="transmembrane region" description="Helical" evidence="8">
    <location>
        <begin position="381"/>
        <end position="402"/>
    </location>
</feature>
<feature type="transmembrane region" description="Helical" evidence="8">
    <location>
        <begin position="108"/>
        <end position="130"/>
    </location>
</feature>
<dbReference type="InterPro" id="IPR000522">
    <property type="entry name" value="ABC_transptr_permease_BtuC"/>
</dbReference>
<feature type="transmembrane region" description="Helical" evidence="8">
    <location>
        <begin position="509"/>
        <end position="530"/>
    </location>
</feature>
<feature type="transmembrane region" description="Helical" evidence="8">
    <location>
        <begin position="596"/>
        <end position="614"/>
    </location>
</feature>
<feature type="transmembrane region" description="Helical" evidence="8">
    <location>
        <begin position="299"/>
        <end position="318"/>
    </location>
</feature>
<evidence type="ECO:0000256" key="4">
    <source>
        <dbReference type="ARBA" id="ARBA00022475"/>
    </source>
</evidence>
<evidence type="ECO:0000313" key="10">
    <source>
        <dbReference type="Proteomes" id="UP000810171"/>
    </source>
</evidence>
<keyword evidence="7 8" id="KW-0472">Membrane</keyword>
<evidence type="ECO:0000256" key="1">
    <source>
        <dbReference type="ARBA" id="ARBA00004651"/>
    </source>
</evidence>
<evidence type="ECO:0000313" key="9">
    <source>
        <dbReference type="EMBL" id="MBP0048758.1"/>
    </source>
</evidence>
<sequence>MRRYCLTFLLLLAVVVLHLQVDTSLSIPDQFELLLGAEPYDFAGYQYWFSSLPRVSMALLVGGAMGLAGSMLQQLLQNSLVSPMTLGASSGAWLGLVIITLVSPSLAALWGGWAALLGAMLAVMLVLVIAGRSGLRGLSVVLAGMAVNLLLGALASGLVLLNEQYARNLFIWGAGDLAQTDWDGVTWLLPRLWPLPLLMLLAARPLTLLRLGETAAQGRGMNLLPAMLLLILASLWLTSVSITAVGLIGFIGLLTPNLARLLGTRTARDEMGYSLLLGGLLLTVTDLLALLFSQWSVDMVPSGAAAALIGAPALIWLARNRLRSEEAGRQLPQGRQQLHPFTGGALILSVVLLAGLSLTLAPGAKGWHWGWPDDLILSLRWPRVVAAASAGAALAVAGAVLQRLIRNPLASPDILGLSAGATLALVMSVMLFGGAVREAGPLVALGGSLMVLALLLLLGRRHQYAPGMMALTGISLAALLEAVVQFSLARGTQDTTAILGWLAGSTYRISSSQAWLLMAGTLSGLLLALLARRALTLISIGDDYAAGRGLDKSRARILLLLLVALLTALVTSMLGPVAFVGLLAPHMASLLGARRVVPQLLVAAGVGMSLMLLADWSGRILIWPQQIPAGLLASVVGGSYFIWLLARRRLH</sequence>
<dbReference type="PANTHER" id="PTHR30472:SF37">
    <property type="entry name" value="FE(3+) DICITRATE TRANSPORT SYSTEM PERMEASE PROTEIN FECD-RELATED"/>
    <property type="match status" value="1"/>
</dbReference>
<keyword evidence="5 8" id="KW-0812">Transmembrane</keyword>
<evidence type="ECO:0000256" key="8">
    <source>
        <dbReference type="SAM" id="Phobius"/>
    </source>
</evidence>
<feature type="transmembrane region" description="Helical" evidence="8">
    <location>
        <begin position="137"/>
        <end position="161"/>
    </location>
</feature>
<evidence type="ECO:0000256" key="7">
    <source>
        <dbReference type="ARBA" id="ARBA00023136"/>
    </source>
</evidence>